<dbReference type="AlphaFoldDB" id="A0A7S4GJB6"/>
<dbReference type="PROSITE" id="PS51296">
    <property type="entry name" value="RIESKE"/>
    <property type="match status" value="1"/>
</dbReference>
<dbReference type="InterPro" id="IPR017941">
    <property type="entry name" value="Rieske_2Fe-2S"/>
</dbReference>
<reference evidence="3" key="1">
    <citation type="submission" date="2021-01" db="EMBL/GenBank/DDBJ databases">
        <authorList>
            <person name="Corre E."/>
            <person name="Pelletier E."/>
            <person name="Niang G."/>
            <person name="Scheremetjew M."/>
            <person name="Finn R."/>
            <person name="Kale V."/>
            <person name="Holt S."/>
            <person name="Cochrane G."/>
            <person name="Meng A."/>
            <person name="Brown T."/>
            <person name="Cohen L."/>
        </authorList>
    </citation>
    <scope>NUCLEOTIDE SEQUENCE</scope>
    <source>
        <strain evidence="3">CCMP1594</strain>
    </source>
</reference>
<dbReference type="EMBL" id="HBJA01145807">
    <property type="protein sequence ID" value="CAE0838773.1"/>
    <property type="molecule type" value="Transcribed_RNA"/>
</dbReference>
<feature type="domain" description="Rieske" evidence="2">
    <location>
        <begin position="58"/>
        <end position="111"/>
    </location>
</feature>
<feature type="compositionally biased region" description="Gly residues" evidence="1">
    <location>
        <begin position="25"/>
        <end position="50"/>
    </location>
</feature>
<accession>A0A7S4GJB6</accession>
<feature type="region of interest" description="Disordered" evidence="1">
    <location>
        <begin position="25"/>
        <end position="54"/>
    </location>
</feature>
<name>A0A7S4GJB6_9EUGL</name>
<proteinExistence type="predicted"/>
<evidence type="ECO:0000259" key="2">
    <source>
        <dbReference type="PROSITE" id="PS51296"/>
    </source>
</evidence>
<protein>
    <recommendedName>
        <fullName evidence="2">Rieske domain-containing protein</fullName>
    </recommendedName>
</protein>
<sequence length="111" mass="11464">MKTGWPLPMMDIDIRILASPLTSGSGGRMGVEEQGGGGAQWLSDGCGGGQQDMHRSGGLVVVGPRVRPSDPMGMVHWGTGVLLFNGFNGTIVALGHGCCHAGHPTPWADTI</sequence>
<gene>
    <name evidence="3" type="ORF">EGYM00163_LOCUS50145</name>
</gene>
<evidence type="ECO:0000256" key="1">
    <source>
        <dbReference type="SAM" id="MobiDB-lite"/>
    </source>
</evidence>
<dbReference type="GO" id="GO:0051537">
    <property type="term" value="F:2 iron, 2 sulfur cluster binding"/>
    <property type="evidence" value="ECO:0007669"/>
    <property type="project" value="InterPro"/>
</dbReference>
<organism evidence="3">
    <name type="scientific">Eutreptiella gymnastica</name>
    <dbReference type="NCBI Taxonomy" id="73025"/>
    <lineage>
        <taxon>Eukaryota</taxon>
        <taxon>Discoba</taxon>
        <taxon>Euglenozoa</taxon>
        <taxon>Euglenida</taxon>
        <taxon>Spirocuta</taxon>
        <taxon>Euglenophyceae</taxon>
        <taxon>Eutreptiales</taxon>
        <taxon>Eutreptiaceae</taxon>
        <taxon>Eutreptiella</taxon>
    </lineage>
</organism>
<evidence type="ECO:0000313" key="3">
    <source>
        <dbReference type="EMBL" id="CAE0838773.1"/>
    </source>
</evidence>